<feature type="transmembrane region" description="Helical" evidence="1">
    <location>
        <begin position="40"/>
        <end position="60"/>
    </location>
</feature>
<gene>
    <name evidence="2" type="ORF">LZI70_03615</name>
</gene>
<keyword evidence="3" id="KW-1185">Reference proteome</keyword>
<dbReference type="Pfam" id="PF11012">
    <property type="entry name" value="DUF2850"/>
    <property type="match status" value="1"/>
</dbReference>
<proteinExistence type="predicted"/>
<protein>
    <submittedName>
        <fullName evidence="2">DUF2850 domain-containing protein</fullName>
    </submittedName>
</protein>
<dbReference type="InterPro" id="IPR021271">
    <property type="entry name" value="DUF2850"/>
</dbReference>
<sequence>MVMQAPVSKNKIDDITKSLISDSDKRKNANFKHKLVERSLMVLALVGTIAVVILYQGVFARMQAASTPKSMIYGTWVEQNVAHYAADEFVLNDRGVTVAGSVIATDFSFDGNYFKYRSAGKTYRFKMVNSDYTEMKLDSDAHYNPVFRLKGYNDHSVR</sequence>
<keyword evidence="1" id="KW-0812">Transmembrane</keyword>
<reference evidence="2" key="1">
    <citation type="submission" date="2022-01" db="EMBL/GenBank/DDBJ databases">
        <title>Alginate degradation mechanism of Vibrio pelagius WXL662.</title>
        <authorList>
            <person name="He X."/>
        </authorList>
    </citation>
    <scope>NUCLEOTIDE SEQUENCE</scope>
    <source>
        <strain evidence="2">WXL662</strain>
    </source>
</reference>
<evidence type="ECO:0000313" key="3">
    <source>
        <dbReference type="Proteomes" id="UP001059120"/>
    </source>
</evidence>
<dbReference type="EMBL" id="CP090614">
    <property type="protein sequence ID" value="UTT85383.1"/>
    <property type="molecule type" value="Genomic_DNA"/>
</dbReference>
<keyword evidence="1" id="KW-1133">Transmembrane helix</keyword>
<keyword evidence="1" id="KW-0472">Membrane</keyword>
<accession>A0ABY5G5F9</accession>
<evidence type="ECO:0000313" key="2">
    <source>
        <dbReference type="EMBL" id="UTT85383.1"/>
    </source>
</evidence>
<dbReference type="Proteomes" id="UP001059120">
    <property type="component" value="Chromosome 1"/>
</dbReference>
<evidence type="ECO:0000256" key="1">
    <source>
        <dbReference type="SAM" id="Phobius"/>
    </source>
</evidence>
<name>A0ABY5G5F9_VIBPE</name>
<organism evidence="2 3">
    <name type="scientific">Vibrio pelagius</name>
    <dbReference type="NCBI Taxonomy" id="28169"/>
    <lineage>
        <taxon>Bacteria</taxon>
        <taxon>Pseudomonadati</taxon>
        <taxon>Pseudomonadota</taxon>
        <taxon>Gammaproteobacteria</taxon>
        <taxon>Vibrionales</taxon>
        <taxon>Vibrionaceae</taxon>
        <taxon>Vibrio</taxon>
    </lineage>
</organism>
<dbReference type="RefSeq" id="WP_255231295.1">
    <property type="nucleotide sequence ID" value="NZ_AP025503.1"/>
</dbReference>